<proteinExistence type="predicted"/>
<organism evidence="1 2">
    <name type="scientific">Serendipita indica (strain DSM 11827)</name>
    <name type="common">Root endophyte fungus</name>
    <name type="synonym">Piriformospora indica</name>
    <dbReference type="NCBI Taxonomy" id="1109443"/>
    <lineage>
        <taxon>Eukaryota</taxon>
        <taxon>Fungi</taxon>
        <taxon>Dikarya</taxon>
        <taxon>Basidiomycota</taxon>
        <taxon>Agaricomycotina</taxon>
        <taxon>Agaricomycetes</taxon>
        <taxon>Sebacinales</taxon>
        <taxon>Serendipitaceae</taxon>
        <taxon>Serendipita</taxon>
    </lineage>
</organism>
<feature type="non-terminal residue" evidence="1">
    <location>
        <position position="417"/>
    </location>
</feature>
<sequence length="417" mass="46656">MYAALTVSYNTISEGAQQLLLLLSCFVPVRFPLLQLVNQAASTDFDYKMYPMVRRSEEKTRGAVSLLQQIFCAKGSFDEEGLRREYQGLKQYNFISDAKAGDLVLTSLHPEVKSWVRSWINKPTEEAYQAAAIQLLGCSPKGKDPMDQYLNPQIMALESSFDTLRTNDKASFARVLYRTGDHGKSLQLFTQVIEDLQRDPRQNHEDTLEDTLEALAELANVEQACGNYARAKTHRETITKWRRGRLGLDHPKTLEAEGLLAETCTSLGENAEAVNLYRRILKVRIGTLGDDGTLTLVTKAKLADVYHASGDKGEALALRRDVYTGRKNTLGPDKPDTILAASNLAVSCYSLATSKSRGNVAEEREIGELLSQAEKLQVQVLQYRKTALGVLDPETQLAMGNLMWTYYELDKRTEAEE</sequence>
<dbReference type="OrthoDB" id="3034142at2759"/>
<name>G4U0I0_SERID</name>
<keyword evidence="2" id="KW-1185">Reference proteome</keyword>
<evidence type="ECO:0000313" key="2">
    <source>
        <dbReference type="Proteomes" id="UP000007148"/>
    </source>
</evidence>
<evidence type="ECO:0000313" key="1">
    <source>
        <dbReference type="EMBL" id="CCA77073.1"/>
    </source>
</evidence>
<dbReference type="AlphaFoldDB" id="G4U0I0"/>
<dbReference type="InterPro" id="IPR053137">
    <property type="entry name" value="NLR-like"/>
</dbReference>
<dbReference type="EMBL" id="CAFZ01001242">
    <property type="protein sequence ID" value="CCA77073.1"/>
    <property type="molecule type" value="Genomic_DNA"/>
</dbReference>
<dbReference type="HOGENOM" id="CLU_659816_0_0_1"/>
<dbReference type="PANTHER" id="PTHR46082">
    <property type="entry name" value="ATP/GTP-BINDING PROTEIN-RELATED"/>
    <property type="match status" value="1"/>
</dbReference>
<dbReference type="InParanoid" id="G4U0I0"/>
<dbReference type="Pfam" id="PF13424">
    <property type="entry name" value="TPR_12"/>
    <property type="match status" value="1"/>
</dbReference>
<dbReference type="Pfam" id="PF13374">
    <property type="entry name" value="TPR_10"/>
    <property type="match status" value="1"/>
</dbReference>
<dbReference type="PANTHER" id="PTHR46082:SF11">
    <property type="entry name" value="AAA+ ATPASE DOMAIN-CONTAINING PROTEIN-RELATED"/>
    <property type="match status" value="1"/>
</dbReference>
<dbReference type="STRING" id="1109443.G4U0I0"/>
<dbReference type="Gene3D" id="1.25.40.10">
    <property type="entry name" value="Tetratricopeptide repeat domain"/>
    <property type="match status" value="1"/>
</dbReference>
<gene>
    <name evidence="1" type="ORF">PIIN_11058</name>
</gene>
<dbReference type="Proteomes" id="UP000007148">
    <property type="component" value="Unassembled WGS sequence"/>
</dbReference>
<dbReference type="InterPro" id="IPR011990">
    <property type="entry name" value="TPR-like_helical_dom_sf"/>
</dbReference>
<comment type="caution">
    <text evidence="1">The sequence shown here is derived from an EMBL/GenBank/DDBJ whole genome shotgun (WGS) entry which is preliminary data.</text>
</comment>
<accession>G4U0I0</accession>
<protein>
    <submittedName>
        <fullName evidence="1">Related to putative ATP/GTP binding protein-Streptomyces clavuligerus</fullName>
    </submittedName>
</protein>
<dbReference type="SUPFAM" id="SSF48452">
    <property type="entry name" value="TPR-like"/>
    <property type="match status" value="2"/>
</dbReference>
<reference evidence="1 2" key="1">
    <citation type="journal article" date="2011" name="PLoS Pathog.">
        <title>Endophytic Life Strategies Decoded by Genome and Transcriptome Analyses of the Mutualistic Root Symbiont Piriformospora indica.</title>
        <authorList>
            <person name="Zuccaro A."/>
            <person name="Lahrmann U."/>
            <person name="Guldener U."/>
            <person name="Langen G."/>
            <person name="Pfiffi S."/>
            <person name="Biedenkopf D."/>
            <person name="Wong P."/>
            <person name="Samans B."/>
            <person name="Grimm C."/>
            <person name="Basiewicz M."/>
            <person name="Murat C."/>
            <person name="Martin F."/>
            <person name="Kogel K.H."/>
        </authorList>
    </citation>
    <scope>NUCLEOTIDE SEQUENCE [LARGE SCALE GENOMIC DNA]</scope>
    <source>
        <strain evidence="1 2">DSM 11827</strain>
    </source>
</reference>